<dbReference type="Proteomes" id="UP000450000">
    <property type="component" value="Unassembled WGS sequence"/>
</dbReference>
<reference evidence="1 2" key="1">
    <citation type="submission" date="2019-09" db="EMBL/GenBank/DDBJ databases">
        <title>Genome Sequences of Streptomyces kaniharaensis ATCC 21070.</title>
        <authorList>
            <person name="Zhu W."/>
            <person name="De Crecy-Lagard V."/>
            <person name="Richards N.G."/>
        </authorList>
    </citation>
    <scope>NUCLEOTIDE SEQUENCE [LARGE SCALE GENOMIC DNA]</scope>
    <source>
        <strain evidence="1 2">SF-557</strain>
    </source>
</reference>
<sequence>MPALPSCLLEPLWDQFAALLPTRPEFAVSHPLGCHRRRIPDRTVFEHAVLALVHGFGYERISTPG</sequence>
<name>A0A6N7L1W8_9ACTN</name>
<proteinExistence type="predicted"/>
<comment type="caution">
    <text evidence="1">The sequence shown here is derived from an EMBL/GenBank/DDBJ whole genome shotgun (WGS) entry which is preliminary data.</text>
</comment>
<keyword evidence="2" id="KW-1185">Reference proteome</keyword>
<protein>
    <recommendedName>
        <fullName evidence="3">Transposase</fullName>
    </recommendedName>
</protein>
<accession>A0A6N7L1W8</accession>
<evidence type="ECO:0008006" key="3">
    <source>
        <dbReference type="Google" id="ProtNLM"/>
    </source>
</evidence>
<dbReference type="OrthoDB" id="3213859at2"/>
<evidence type="ECO:0000313" key="1">
    <source>
        <dbReference type="EMBL" id="MQS16498.1"/>
    </source>
</evidence>
<gene>
    <name evidence="1" type="ORF">F7Q99_30970</name>
</gene>
<evidence type="ECO:0000313" key="2">
    <source>
        <dbReference type="Proteomes" id="UP000450000"/>
    </source>
</evidence>
<organism evidence="1 2">
    <name type="scientific">Streptomyces kaniharaensis</name>
    <dbReference type="NCBI Taxonomy" id="212423"/>
    <lineage>
        <taxon>Bacteria</taxon>
        <taxon>Bacillati</taxon>
        <taxon>Actinomycetota</taxon>
        <taxon>Actinomycetes</taxon>
        <taxon>Kitasatosporales</taxon>
        <taxon>Streptomycetaceae</taxon>
        <taxon>Streptomyces</taxon>
    </lineage>
</organism>
<dbReference type="EMBL" id="WBOF01000002">
    <property type="protein sequence ID" value="MQS16498.1"/>
    <property type="molecule type" value="Genomic_DNA"/>
</dbReference>
<dbReference type="AlphaFoldDB" id="A0A6N7L1W8"/>